<dbReference type="EMBL" id="JACRWG010000065">
    <property type="protein sequence ID" value="MBC6010813.1"/>
    <property type="molecule type" value="Genomic_DNA"/>
</dbReference>
<proteinExistence type="predicted"/>
<evidence type="ECO:0000259" key="2">
    <source>
        <dbReference type="Pfam" id="PF04545"/>
    </source>
</evidence>
<dbReference type="SUPFAM" id="SSF47789">
    <property type="entry name" value="C-terminal domain of RNA polymerase alpha subunit"/>
    <property type="match status" value="2"/>
</dbReference>
<evidence type="ECO:0000259" key="1">
    <source>
        <dbReference type="Pfam" id="PF03118"/>
    </source>
</evidence>
<keyword evidence="4" id="KW-1185">Reference proteome</keyword>
<evidence type="ECO:0000313" key="4">
    <source>
        <dbReference type="Proteomes" id="UP000603474"/>
    </source>
</evidence>
<sequence>MDIKLLSIDSIGLSVRSTNALQNANVHTVGDMLGYTEETLSQVRNLGKKSINEVLMKIKYYKQLDENGGIKENNDETKVVIPENFDEWVTVEDNRNIVVEWLTEKQIRIEKLDLLSTRAYNILMFAGFDYLYQIAFLSIEELMNIQLMDKISAHDIEKLTLRFIRESLNEICSFISDKRDIEKIRVQSVDEMISRQEYRDIILQYVKVNDVEIIMMGLTYRAENRLIRNGYKNLSDIIFKSRAELLKIPSMGKNSVDNIIQKINAYLEKNESRIRAFISGDESALWDDEEIKKMILNLYSELGFNGLTLNEILESLELPEQVTEERVKHIIGMLIADKQLEYVDYRCYRVYDRFEDALEKSDIDARSKELIKRRLRGDTLEAIGKDCNLTRERVRQIVKLGISKLRKQYVSDTGMKFFDEDYYRHLYENYQFDKKDGAKWLGIPTYVWNYLELINVKQGKENLQSALDDHDGLDLGLRLKIKNYLNRNKLFVDGMWVDKSRSALEEVVARKFCQNDVSFKEFFNIYNQFLQDEEIPYDEKIYYTEAVYRTRKNRLADARFVLWKQNEQIRFYDIDGRDYTELLDELNLASYENIELSTVKLMREHPGIMVKYDIRNQYELHNLLRKIVPEGSYHDFHCGRTPEIKFGEFDRDAAILDILADNAPISTNDLAELISKEYGYDPSIIMGGYLKNFSEYCHRGIYSVDQKQMSIKNKEILQNVLTKDFYYIDEIRQIYKNLISNANVEEINSYNLKSMGFQVYSRYVVQNHPTLEEYFIDLLTREDIVDLTEYRKRFVYIQLFSQKLMELKKSLQVIEFEPNVIINIRKLKQKGITLEMIQEYCDAVYDFVADGEYFSSQSLRKAGFKTELYDLGFSDWFYGNLLISDDRFSFGTMFGNLILYKGKENITIKSFEMNRIQEHGCIDTFDLMNELTDKYGCRISDKSHMLYKVHGTELYYNEFLDKLYANKDVYYNELERGCF</sequence>
<feature type="domain" description="RNA polymerase alpha subunit C-terminal" evidence="1">
    <location>
        <begin position="6"/>
        <end position="58"/>
    </location>
</feature>
<dbReference type="SUPFAM" id="SSF88659">
    <property type="entry name" value="Sigma3 and sigma4 domains of RNA polymerase sigma factors"/>
    <property type="match status" value="1"/>
</dbReference>
<dbReference type="RefSeq" id="WP_187012908.1">
    <property type="nucleotide sequence ID" value="NZ_JACRWG010000065.1"/>
</dbReference>
<dbReference type="InterPro" id="IPR007630">
    <property type="entry name" value="RNA_pol_sigma70_r4"/>
</dbReference>
<protein>
    <recommendedName>
        <fullName evidence="5">DNA-directed RNA polymerase subunit alpha</fullName>
    </recommendedName>
</protein>
<dbReference type="InterPro" id="IPR011260">
    <property type="entry name" value="RNAP_asu_C"/>
</dbReference>
<feature type="domain" description="RNA polymerase alpha subunit C-terminal" evidence="1">
    <location>
        <begin position="208"/>
        <end position="264"/>
    </location>
</feature>
<dbReference type="Gene3D" id="1.10.10.10">
    <property type="entry name" value="Winged helix-like DNA-binding domain superfamily/Winged helix DNA-binding domain"/>
    <property type="match status" value="1"/>
</dbReference>
<evidence type="ECO:0008006" key="5">
    <source>
        <dbReference type="Google" id="ProtNLM"/>
    </source>
</evidence>
<reference evidence="3 4" key="1">
    <citation type="submission" date="2020-08" db="EMBL/GenBank/DDBJ databases">
        <authorList>
            <person name="Liu C."/>
            <person name="Sun Q."/>
        </authorList>
    </citation>
    <scope>NUCLEOTIDE SEQUENCE [LARGE SCALE GENOMIC DNA]</scope>
    <source>
        <strain evidence="3 4">NSJ-22</strain>
    </source>
</reference>
<name>A0ABR7KDS2_9FIRM</name>
<dbReference type="Proteomes" id="UP000603474">
    <property type="component" value="Unassembled WGS sequence"/>
</dbReference>
<dbReference type="Pfam" id="PF04545">
    <property type="entry name" value="Sigma70_r4"/>
    <property type="match status" value="1"/>
</dbReference>
<organism evidence="3 4">
    <name type="scientific">Catenibacterium faecis</name>
    <dbReference type="NCBI Taxonomy" id="2764323"/>
    <lineage>
        <taxon>Bacteria</taxon>
        <taxon>Bacillati</taxon>
        <taxon>Bacillota</taxon>
        <taxon>Erysipelotrichia</taxon>
        <taxon>Erysipelotrichales</taxon>
        <taxon>Coprobacillaceae</taxon>
        <taxon>Catenibacterium</taxon>
    </lineage>
</organism>
<gene>
    <name evidence="3" type="ORF">H8909_11340</name>
</gene>
<comment type="caution">
    <text evidence="3">The sequence shown here is derived from an EMBL/GenBank/DDBJ whole genome shotgun (WGS) entry which is preliminary data.</text>
</comment>
<dbReference type="InterPro" id="IPR036388">
    <property type="entry name" value="WH-like_DNA-bd_sf"/>
</dbReference>
<dbReference type="InterPro" id="IPR013324">
    <property type="entry name" value="RNA_pol_sigma_r3/r4-like"/>
</dbReference>
<dbReference type="Gene3D" id="1.10.150.20">
    <property type="entry name" value="5' to 3' exonuclease, C-terminal subdomain"/>
    <property type="match status" value="3"/>
</dbReference>
<dbReference type="Pfam" id="PF03118">
    <property type="entry name" value="RNA_pol_A_CTD"/>
    <property type="match status" value="2"/>
</dbReference>
<evidence type="ECO:0000313" key="3">
    <source>
        <dbReference type="EMBL" id="MBC6010813.1"/>
    </source>
</evidence>
<feature type="domain" description="RNA polymerase sigma-70 region 4" evidence="2">
    <location>
        <begin position="366"/>
        <end position="407"/>
    </location>
</feature>
<accession>A0ABR7KDS2</accession>